<reference evidence="4" key="1">
    <citation type="journal article" date="2019" name="Int. J. Syst. Evol. Microbiol.">
        <title>The Global Catalogue of Microorganisms (GCM) 10K type strain sequencing project: providing services to taxonomists for standard genome sequencing and annotation.</title>
        <authorList>
            <consortium name="The Broad Institute Genomics Platform"/>
            <consortium name="The Broad Institute Genome Sequencing Center for Infectious Disease"/>
            <person name="Wu L."/>
            <person name="Ma J."/>
        </authorList>
    </citation>
    <scope>NUCLEOTIDE SEQUENCE [LARGE SCALE GENOMIC DNA]</scope>
    <source>
        <strain evidence="4">CCUG 60559</strain>
    </source>
</reference>
<keyword evidence="2" id="KW-0472">Membrane</keyword>
<evidence type="ECO:0000256" key="2">
    <source>
        <dbReference type="SAM" id="Phobius"/>
    </source>
</evidence>
<protein>
    <submittedName>
        <fullName evidence="3">Toxin VasX</fullName>
    </submittedName>
</protein>
<evidence type="ECO:0000313" key="3">
    <source>
        <dbReference type="EMBL" id="MFC7296619.1"/>
    </source>
</evidence>
<organism evidence="3 4">
    <name type="scientific">Marinobacter aromaticivorans</name>
    <dbReference type="NCBI Taxonomy" id="1494078"/>
    <lineage>
        <taxon>Bacteria</taxon>
        <taxon>Pseudomonadati</taxon>
        <taxon>Pseudomonadota</taxon>
        <taxon>Gammaproteobacteria</taxon>
        <taxon>Pseudomonadales</taxon>
        <taxon>Marinobacteraceae</taxon>
        <taxon>Marinobacter</taxon>
    </lineage>
</organism>
<feature type="region of interest" description="Disordered" evidence="1">
    <location>
        <begin position="1"/>
        <end position="22"/>
    </location>
</feature>
<dbReference type="CDD" id="cd20705">
    <property type="entry name" value="MIX_I"/>
    <property type="match status" value="1"/>
</dbReference>
<comment type="caution">
    <text evidence="3">The sequence shown here is derived from an EMBL/GenBank/DDBJ whole genome shotgun (WGS) entry which is preliminary data.</text>
</comment>
<dbReference type="RefSeq" id="WP_100690038.1">
    <property type="nucleotide sequence ID" value="NZ_JBHTBD010000015.1"/>
</dbReference>
<proteinExistence type="predicted"/>
<dbReference type="EMBL" id="JBHTBD010000015">
    <property type="protein sequence ID" value="MFC7296619.1"/>
    <property type="molecule type" value="Genomic_DNA"/>
</dbReference>
<evidence type="ECO:0000256" key="1">
    <source>
        <dbReference type="SAM" id="MobiDB-lite"/>
    </source>
</evidence>
<feature type="compositionally biased region" description="Basic and acidic residues" evidence="1">
    <location>
        <begin position="9"/>
        <end position="22"/>
    </location>
</feature>
<feature type="region of interest" description="Disordered" evidence="1">
    <location>
        <begin position="1090"/>
        <end position="1112"/>
    </location>
</feature>
<evidence type="ECO:0000313" key="4">
    <source>
        <dbReference type="Proteomes" id="UP001596506"/>
    </source>
</evidence>
<sequence length="1124" mass="123391">MTGSVTFTDESRERSVRRKAEYDDSNPHDLVLTINKREGGQITIPLLKNARSNIEREDHQENTLLRIKPFAEIESALPVSTGYGASVYQGKAVAMLRPGYLYVFRRGRLWRELEIGPDSKVSDVDLTTARDEIDNPDSKLRVERPAEGEWFDDVLVPVFLQGQAVMHDFRMAYSEVQWDWSYIQKLEADDKARNARTTGIGHAWAVTTAEGISFKTGFPASRVEDLPEMRARDLGVELMLENPRDFTPAFETPSDSELCVKLAARLRGAQEEGEQPIKLDISCDPDKDRLADLRGQKGLACIALPDPLFKLRHSLAQLHLALHYLDAIDVSLQKNPMVHSAMLIRQAVFDPQAGGKKPSLAKYAEAIDRQKLDEVLHTSEKNHAIRIIEQHAEDLIATIKIGELDPIFEDYRTCSDHAICEAYLLVADKLNVLQQIPGVLKAQGASSDVEVLTGLKQWILKGSFLADWSPQPDSESSTDEKGEMPSPYERLRALADGGVEIDEALLNRLNTQSLVYLEKQLQEKTESGDSVIKDISNAGKVGGLVSGALSEWSSAILAVCKRLMEEGKIQQIELQRVMQAVSSNLALTDPELKSIKVMDRAGALISGSILGVKGNGLDRGLNDFDHTEGVLTRKKDYLYADLLDSSDEVIASSSPTRAADSVEEAVNKVAGGTMVFFAPDVHTEAQKLGLLKVDFAKRIGKVVDGPAVSRGLVILAAFNIFLESQSLWKTWKQKDQGSLALAITRTFASAGADLLAASLKFSVVLGENAAHKSGVYRVATRPLFDMKNLVLVGSRLKALQATTLVRTVGLASFVAGAIGVGISYWEMRISLLNKDFDAATGHLIAATGGLVFLASPLMATLLAIPGWGWAVLGMSMVVGGGLFADSVADDSFEQMLKRGPWGVYPDSLLTQQDDRAYYNQLLTLLSPIEVTAKKYADVEPDPALSPRNYSPRPDDYVITLQLPLVSRLNLFHGTECRADLPARPLNMVVQEVAYQSINASVVAPGSVAPVSSTLLLKATPLTNVVARQSLPNQSAVRFLVKRELSDSEYRSILYQQSVETRVRVGLQVTLDTELGPLVFPAPVYGDYEPYNMASHSSPPPKDRTALDPHSQPKSPYWFFTEVTA</sequence>
<gene>
    <name evidence="3" type="ORF">ACFQQA_18045</name>
</gene>
<keyword evidence="2" id="KW-0812">Transmembrane</keyword>
<dbReference type="Proteomes" id="UP001596506">
    <property type="component" value="Unassembled WGS sequence"/>
</dbReference>
<feature type="transmembrane region" description="Helical" evidence="2">
    <location>
        <begin position="804"/>
        <end position="827"/>
    </location>
</feature>
<keyword evidence="4" id="KW-1185">Reference proteome</keyword>
<feature type="transmembrane region" description="Helical" evidence="2">
    <location>
        <begin position="839"/>
        <end position="861"/>
    </location>
</feature>
<name>A0ABW2J0E1_9GAMM</name>
<accession>A0ABW2J0E1</accession>
<keyword evidence="2" id="KW-1133">Transmembrane helix</keyword>